<sequence length="136" mass="14161">MTPTTPRVPEPPNPTTTTPRAPMPAEPLPVPAPPGEPVQRSAQFGILPSQVSAIEQGWRTESGNVSGLDFSSAGSLTGDGSATFAAIRSVPSPAKEATDSIGKRLSDMADKLKAFNSRAVETDDTAAAGFRDLTER</sequence>
<gene>
    <name evidence="2" type="ORF">GOARA_043_00020</name>
</gene>
<evidence type="ECO:0000256" key="1">
    <source>
        <dbReference type="SAM" id="MobiDB-lite"/>
    </source>
</evidence>
<protein>
    <submittedName>
        <fullName evidence="2">Uncharacterized protein</fullName>
    </submittedName>
</protein>
<dbReference type="STRING" id="1073574.GOARA_043_00020"/>
<name>G7H167_9ACTN</name>
<reference evidence="2 3" key="1">
    <citation type="submission" date="2011-11" db="EMBL/GenBank/DDBJ databases">
        <title>Whole genome shotgun sequence of Gordonia araii NBRC 100433.</title>
        <authorList>
            <person name="Yoshida Y."/>
            <person name="Hosoyama A."/>
            <person name="Tsuchikane K."/>
            <person name="Katsumata H."/>
            <person name="Yamazaki S."/>
            <person name="Fujita N."/>
        </authorList>
    </citation>
    <scope>NUCLEOTIDE SEQUENCE [LARGE SCALE GENOMIC DNA]</scope>
    <source>
        <strain evidence="2 3">NBRC 100433</strain>
    </source>
</reference>
<feature type="region of interest" description="Disordered" evidence="1">
    <location>
        <begin position="1"/>
        <end position="40"/>
    </location>
</feature>
<dbReference type="RefSeq" id="WP_007321602.1">
    <property type="nucleotide sequence ID" value="NZ_BAEE01000043.1"/>
</dbReference>
<proteinExistence type="predicted"/>
<dbReference type="Proteomes" id="UP000035088">
    <property type="component" value="Unassembled WGS sequence"/>
</dbReference>
<dbReference type="OrthoDB" id="9891714at2"/>
<feature type="compositionally biased region" description="Pro residues" evidence="1">
    <location>
        <begin position="1"/>
        <end position="14"/>
    </location>
</feature>
<dbReference type="AlphaFoldDB" id="G7H167"/>
<evidence type="ECO:0000313" key="2">
    <source>
        <dbReference type="EMBL" id="GAB09527.1"/>
    </source>
</evidence>
<feature type="compositionally biased region" description="Pro residues" evidence="1">
    <location>
        <begin position="21"/>
        <end position="36"/>
    </location>
</feature>
<comment type="caution">
    <text evidence="2">The sequence shown here is derived from an EMBL/GenBank/DDBJ whole genome shotgun (WGS) entry which is preliminary data.</text>
</comment>
<dbReference type="EMBL" id="BAEE01000043">
    <property type="protein sequence ID" value="GAB09527.1"/>
    <property type="molecule type" value="Genomic_DNA"/>
</dbReference>
<accession>G7H167</accession>
<evidence type="ECO:0000313" key="3">
    <source>
        <dbReference type="Proteomes" id="UP000035088"/>
    </source>
</evidence>
<organism evidence="2 3">
    <name type="scientific">Gordonia araii NBRC 100433</name>
    <dbReference type="NCBI Taxonomy" id="1073574"/>
    <lineage>
        <taxon>Bacteria</taxon>
        <taxon>Bacillati</taxon>
        <taxon>Actinomycetota</taxon>
        <taxon>Actinomycetes</taxon>
        <taxon>Mycobacteriales</taxon>
        <taxon>Gordoniaceae</taxon>
        <taxon>Gordonia</taxon>
    </lineage>
</organism>
<keyword evidence="3" id="KW-1185">Reference proteome</keyword>